<organism evidence="2 3">
    <name type="scientific">Delftia lacustris</name>
    <dbReference type="NCBI Taxonomy" id="558537"/>
    <lineage>
        <taxon>Bacteria</taxon>
        <taxon>Pseudomonadati</taxon>
        <taxon>Pseudomonadota</taxon>
        <taxon>Betaproteobacteria</taxon>
        <taxon>Burkholderiales</taxon>
        <taxon>Comamonadaceae</taxon>
        <taxon>Delftia</taxon>
    </lineage>
</organism>
<dbReference type="PANTHER" id="PTHR30203">
    <property type="entry name" value="OUTER MEMBRANE CATION EFFLUX PROTEIN"/>
    <property type="match status" value="1"/>
</dbReference>
<proteinExistence type="predicted"/>
<evidence type="ECO:0000313" key="2">
    <source>
        <dbReference type="EMBL" id="SDZ45384.1"/>
    </source>
</evidence>
<dbReference type="GO" id="GO:0015562">
    <property type="term" value="F:efflux transmembrane transporter activity"/>
    <property type="evidence" value="ECO:0007669"/>
    <property type="project" value="InterPro"/>
</dbReference>
<dbReference type="EMBL" id="FNPE01000025">
    <property type="protein sequence ID" value="SDZ45384.1"/>
    <property type="molecule type" value="Genomic_DNA"/>
</dbReference>
<gene>
    <name evidence="2" type="ORF">SAMN05421547_12565</name>
</gene>
<feature type="coiled-coil region" evidence="1">
    <location>
        <begin position="159"/>
        <end position="186"/>
    </location>
</feature>
<accession>A0A1H3T598</accession>
<name>A0A1H3T598_9BURK</name>
<reference evidence="2 3" key="1">
    <citation type="submission" date="2016-10" db="EMBL/GenBank/DDBJ databases">
        <authorList>
            <person name="de Groot N.N."/>
        </authorList>
    </citation>
    <scope>NUCLEOTIDE SEQUENCE [LARGE SCALE GENOMIC DNA]</scope>
    <source>
        <strain evidence="2 3">LMG 24775</strain>
    </source>
</reference>
<evidence type="ECO:0000313" key="3">
    <source>
        <dbReference type="Proteomes" id="UP000183417"/>
    </source>
</evidence>
<dbReference type="AlphaFoldDB" id="A0A1H3T598"/>
<sequence length="385" mass="41301">MASAHAQEHVTLAQALEAAWRRSLDATQASGLQQQALANQSVADNWLAAAPSLLLAQREPSSARTGDARETEAGLALPLWRPRQRRISALAAQTDQVWAQAYADAAQWRLAAQVRELAGQLEIATAQLRQAEVQRELLTGLANDVAQRVSAGDLAPSDALAAQAELLAAQSRAAELQRERQAHQSNWLLLTGLHASAELDMPRTGARDLSEHPEMILADIAVQRARQRVELVQAQRGAQPELGVSIRQERPGQGQPRQNSLAVSIKLPIGTQGYNQPAMAAAVAQHDLALTAQQRTQLQLLSELELATRALESSQAQADTEMARAKLLGQRAQLLRKSFDAGETALPELLRAVAAAAQADAAATRQTTALALAQARVHQAQGILP</sequence>
<keyword evidence="1" id="KW-0175">Coiled coil</keyword>
<evidence type="ECO:0000256" key="1">
    <source>
        <dbReference type="SAM" id="Coils"/>
    </source>
</evidence>
<protein>
    <submittedName>
        <fullName evidence="2">Outer membrane efflux protein</fullName>
    </submittedName>
</protein>
<dbReference type="PANTHER" id="PTHR30203:SF24">
    <property type="entry name" value="BLR4935 PROTEIN"/>
    <property type="match status" value="1"/>
</dbReference>
<dbReference type="InterPro" id="IPR010131">
    <property type="entry name" value="MdtP/NodT-like"/>
</dbReference>
<dbReference type="Gene3D" id="1.20.1600.10">
    <property type="entry name" value="Outer membrane efflux proteins (OEP)"/>
    <property type="match status" value="1"/>
</dbReference>
<dbReference type="SUPFAM" id="SSF56954">
    <property type="entry name" value="Outer membrane efflux proteins (OEP)"/>
    <property type="match status" value="1"/>
</dbReference>
<dbReference type="Proteomes" id="UP000183417">
    <property type="component" value="Unassembled WGS sequence"/>
</dbReference>